<dbReference type="Proteomes" id="UP001652625">
    <property type="component" value="Chromosome 15"/>
</dbReference>
<gene>
    <name evidence="3" type="primary">LOC100207236</name>
</gene>
<name>A0ABM4DKE4_HYDVU</name>
<proteinExistence type="inferred from homology"/>
<reference evidence="3" key="1">
    <citation type="submission" date="2025-08" db="UniProtKB">
        <authorList>
            <consortium name="RefSeq"/>
        </authorList>
    </citation>
    <scope>IDENTIFICATION</scope>
</reference>
<dbReference type="InterPro" id="IPR028108">
    <property type="entry name" value="DUF4505"/>
</dbReference>
<dbReference type="PANTHER" id="PTHR31449">
    <property type="entry name" value="UPF0598 PROTEIN C8ORF82"/>
    <property type="match status" value="1"/>
</dbReference>
<accession>A0ABM4DKE4</accession>
<dbReference type="Pfam" id="PF14956">
    <property type="entry name" value="DUF4505"/>
    <property type="match status" value="1"/>
</dbReference>
<keyword evidence="2" id="KW-1185">Reference proteome</keyword>
<organism evidence="2 3">
    <name type="scientific">Hydra vulgaris</name>
    <name type="common">Hydra</name>
    <name type="synonym">Hydra attenuata</name>
    <dbReference type="NCBI Taxonomy" id="6087"/>
    <lineage>
        <taxon>Eukaryota</taxon>
        <taxon>Metazoa</taxon>
        <taxon>Cnidaria</taxon>
        <taxon>Hydrozoa</taxon>
        <taxon>Hydroidolina</taxon>
        <taxon>Anthoathecata</taxon>
        <taxon>Aplanulata</taxon>
        <taxon>Hydridae</taxon>
        <taxon>Hydra</taxon>
    </lineage>
</organism>
<evidence type="ECO:0000313" key="2">
    <source>
        <dbReference type="Proteomes" id="UP001652625"/>
    </source>
</evidence>
<dbReference type="GeneID" id="100207236"/>
<protein>
    <submittedName>
        <fullName evidence="3">UPF0598 protein CG30010 isoform X2</fullName>
    </submittedName>
</protein>
<dbReference type="RefSeq" id="XP_065674996.1">
    <property type="nucleotide sequence ID" value="XM_065818924.1"/>
</dbReference>
<comment type="similarity">
    <text evidence="1">Belongs to the UPF0598 family.</text>
</comment>
<sequence length="214" mass="24806">MFEYMQNLLSKSLCKVIYRRFNSKKYTQGFYMENGVREYFYYIDHQGQLFLDGTKIRNFVTCFKDKAFLVFFYKRIKTNNGGKYSDDYPYISPCGLEMNYVRCESKPIVFTDIFEVQNQDFLAFNGLGDLITVPFQPSKLFMFPSTGRIYHPAAEKVGGVGILKTSLAVQLSSGFVFSECSNNFSPTHFIWKGKKILLDNSLSTMLRSQEVHPE</sequence>
<dbReference type="PANTHER" id="PTHR31449:SF3">
    <property type="entry name" value="UPF0598 PROTEIN C8ORF82"/>
    <property type="match status" value="1"/>
</dbReference>
<evidence type="ECO:0000313" key="3">
    <source>
        <dbReference type="RefSeq" id="XP_065674996.1"/>
    </source>
</evidence>
<evidence type="ECO:0000256" key="1">
    <source>
        <dbReference type="ARBA" id="ARBA00006322"/>
    </source>
</evidence>